<keyword evidence="1" id="KW-0812">Transmembrane</keyword>
<accession>A0A3P8IFF4</accession>
<feature type="transmembrane region" description="Helical" evidence="1">
    <location>
        <begin position="20"/>
        <end position="42"/>
    </location>
</feature>
<gene>
    <name evidence="2" type="ORF">ECPE_LOCUS17398</name>
</gene>
<keyword evidence="1" id="KW-1133">Transmembrane helix</keyword>
<reference evidence="2 3" key="1">
    <citation type="submission" date="2018-11" db="EMBL/GenBank/DDBJ databases">
        <authorList>
            <consortium name="Pathogen Informatics"/>
        </authorList>
    </citation>
    <scope>NUCLEOTIDE SEQUENCE [LARGE SCALE GENOMIC DNA]</scope>
    <source>
        <strain evidence="2 3">Egypt</strain>
    </source>
</reference>
<proteinExistence type="predicted"/>
<dbReference type="EMBL" id="UZAN01069116">
    <property type="protein sequence ID" value="VDP94688.1"/>
    <property type="molecule type" value="Genomic_DNA"/>
</dbReference>
<name>A0A3P8IFF4_9TREM</name>
<protein>
    <submittedName>
        <fullName evidence="2">Uncharacterized protein</fullName>
    </submittedName>
</protein>
<evidence type="ECO:0000313" key="2">
    <source>
        <dbReference type="EMBL" id="VDP94688.1"/>
    </source>
</evidence>
<sequence length="172" mass="18576">MPAYDDESVAGVVGTQSWWPLFGLTWIHLFALIILTLLVAIFGHVMTKSATLVSNSSGSGSSVTKNLPTAVPPSLVSPLHSSPRKLWSQGYTISPTRAVSLTSQSPQEQPQQMFNTGVSGGSHLFGPNVHQRYRSGGSPIVSDSGDLLLEEQRWRNALTGNSPRLRDTFDSI</sequence>
<keyword evidence="1" id="KW-0472">Membrane</keyword>
<keyword evidence="3" id="KW-1185">Reference proteome</keyword>
<evidence type="ECO:0000256" key="1">
    <source>
        <dbReference type="SAM" id="Phobius"/>
    </source>
</evidence>
<evidence type="ECO:0000313" key="3">
    <source>
        <dbReference type="Proteomes" id="UP000272942"/>
    </source>
</evidence>
<organism evidence="2 3">
    <name type="scientific">Echinostoma caproni</name>
    <dbReference type="NCBI Taxonomy" id="27848"/>
    <lineage>
        <taxon>Eukaryota</taxon>
        <taxon>Metazoa</taxon>
        <taxon>Spiralia</taxon>
        <taxon>Lophotrochozoa</taxon>
        <taxon>Platyhelminthes</taxon>
        <taxon>Trematoda</taxon>
        <taxon>Digenea</taxon>
        <taxon>Plagiorchiida</taxon>
        <taxon>Echinostomata</taxon>
        <taxon>Echinostomatoidea</taxon>
        <taxon>Echinostomatidae</taxon>
        <taxon>Echinostoma</taxon>
    </lineage>
</organism>
<dbReference type="Proteomes" id="UP000272942">
    <property type="component" value="Unassembled WGS sequence"/>
</dbReference>
<dbReference type="AlphaFoldDB" id="A0A3P8IFF4"/>